<dbReference type="Pfam" id="PF03625">
    <property type="entry name" value="DUF302"/>
    <property type="match status" value="1"/>
</dbReference>
<feature type="domain" description="DUF302" evidence="1">
    <location>
        <begin position="80"/>
        <end position="138"/>
    </location>
</feature>
<name>A0A432M6S0_9GAMM</name>
<accession>A0A432M6S0</accession>
<dbReference type="CDD" id="cd14797">
    <property type="entry name" value="DUF302"/>
    <property type="match status" value="1"/>
</dbReference>
<organism evidence="2 3">
    <name type="scientific">Dyella choica</name>
    <dbReference type="NCBI Taxonomy" id="1927959"/>
    <lineage>
        <taxon>Bacteria</taxon>
        <taxon>Pseudomonadati</taxon>
        <taxon>Pseudomonadota</taxon>
        <taxon>Gammaproteobacteria</taxon>
        <taxon>Lysobacterales</taxon>
        <taxon>Rhodanobacteraceae</taxon>
        <taxon>Dyella</taxon>
    </lineage>
</organism>
<dbReference type="PANTHER" id="PTHR38342:SF2">
    <property type="entry name" value="INNER MEMBRANE OR EXPORTED"/>
    <property type="match status" value="1"/>
</dbReference>
<comment type="caution">
    <text evidence="2">The sequence shown here is derived from an EMBL/GenBank/DDBJ whole genome shotgun (WGS) entry which is preliminary data.</text>
</comment>
<evidence type="ECO:0000313" key="2">
    <source>
        <dbReference type="EMBL" id="RUL76630.1"/>
    </source>
</evidence>
<dbReference type="InterPro" id="IPR035923">
    <property type="entry name" value="TT1751-like_sf"/>
</dbReference>
<dbReference type="Proteomes" id="UP000274358">
    <property type="component" value="Unassembled WGS sequence"/>
</dbReference>
<dbReference type="Gene3D" id="3.30.310.70">
    <property type="entry name" value="TT1751-like domain"/>
    <property type="match status" value="1"/>
</dbReference>
<evidence type="ECO:0000313" key="3">
    <source>
        <dbReference type="Proteomes" id="UP000274358"/>
    </source>
</evidence>
<dbReference type="EMBL" id="RYYV01000005">
    <property type="protein sequence ID" value="RUL76630.1"/>
    <property type="molecule type" value="Genomic_DNA"/>
</dbReference>
<dbReference type="SUPFAM" id="SSF103247">
    <property type="entry name" value="TT1751-like"/>
    <property type="match status" value="1"/>
</dbReference>
<reference evidence="2 3" key="1">
    <citation type="submission" date="2018-12" db="EMBL/GenBank/DDBJ databases">
        <title>Dyella dinghuensis sp. nov. DHOA06 and Dyella choica sp. nov. 4M-K27, isolated from forest soil.</title>
        <authorList>
            <person name="Qiu L.-H."/>
            <person name="Gao Z.-H."/>
        </authorList>
    </citation>
    <scope>NUCLEOTIDE SEQUENCE [LARGE SCALE GENOMIC DNA]</scope>
    <source>
        <strain evidence="2 3">4M-K27</strain>
    </source>
</reference>
<sequence length="171" mass="18904">MPAQPWSIRPAFSTQQALTAPNKEFRPMNAASTAVTYAAASHPSHQKVVTSGWDFEATLERLRQGVAEKDMWVIQEINPQMLLERGGYSILPARQLLFFHPRYVARLLATDPSAVAEIPLKLVVMQMPDDSVTVRHNDVESLFGRYPGLAALASELSEISQDLMKTVAQAG</sequence>
<dbReference type="PANTHER" id="PTHR38342">
    <property type="entry name" value="SLR5037 PROTEIN"/>
    <property type="match status" value="1"/>
</dbReference>
<gene>
    <name evidence="2" type="ORF">EKH80_07830</name>
</gene>
<evidence type="ECO:0000259" key="1">
    <source>
        <dbReference type="Pfam" id="PF03625"/>
    </source>
</evidence>
<protein>
    <submittedName>
        <fullName evidence="2">DUF302 domain-containing protein</fullName>
    </submittedName>
</protein>
<dbReference type="AlphaFoldDB" id="A0A432M6S0"/>
<proteinExistence type="predicted"/>
<keyword evidence="3" id="KW-1185">Reference proteome</keyword>
<dbReference type="InterPro" id="IPR005180">
    <property type="entry name" value="DUF302"/>
</dbReference>